<accession>A0A2G8R943</accession>
<comment type="caution">
    <text evidence="2">The sequence shown here is derived from an EMBL/GenBank/DDBJ whole genome shotgun (WGS) entry which is preliminary data.</text>
</comment>
<dbReference type="Proteomes" id="UP000231259">
    <property type="component" value="Unassembled WGS sequence"/>
</dbReference>
<name>A0A2G8R943_9RHOB</name>
<feature type="transmembrane region" description="Helical" evidence="1">
    <location>
        <begin position="56"/>
        <end position="74"/>
    </location>
</feature>
<dbReference type="EMBL" id="AWWI01000141">
    <property type="protein sequence ID" value="PIL18049.1"/>
    <property type="molecule type" value="Genomic_DNA"/>
</dbReference>
<keyword evidence="1" id="KW-1133">Transmembrane helix</keyword>
<dbReference type="OrthoDB" id="7852511at2"/>
<gene>
    <name evidence="2" type="ORF">P775_21750</name>
</gene>
<dbReference type="RefSeq" id="WP_099912798.1">
    <property type="nucleotide sequence ID" value="NZ_AWWI01000141.1"/>
</dbReference>
<evidence type="ECO:0000313" key="2">
    <source>
        <dbReference type="EMBL" id="PIL18049.1"/>
    </source>
</evidence>
<keyword evidence="1" id="KW-0472">Membrane</keyword>
<proteinExistence type="predicted"/>
<evidence type="ECO:0000313" key="3">
    <source>
        <dbReference type="Proteomes" id="UP000231259"/>
    </source>
</evidence>
<sequence>MPYHLCMIVVTHATLRNPSVLETRSLPKRFLGRVMLWPRRSAGGRMMLRMILEVQILRFILSLLPFIAAMLIWPRYALPLAQAPLAMILVIGAVEMRLLRYPPETRKSLLPQAEVERMEDLLRFRALRCLTKIAARHGLKQGALILVIEQAEMARVMPLTLVSVQSNMPVPRVLALQAADRALLQAALFDAELTEKALLLASFQSSNFLRSFAFETRGVSAHARLAAVLEKRGEREVQA</sequence>
<evidence type="ECO:0000256" key="1">
    <source>
        <dbReference type="SAM" id="Phobius"/>
    </source>
</evidence>
<organism evidence="2 3">
    <name type="scientific">Puniceibacterium antarcticum</name>
    <dbReference type="NCBI Taxonomy" id="1206336"/>
    <lineage>
        <taxon>Bacteria</taxon>
        <taxon>Pseudomonadati</taxon>
        <taxon>Pseudomonadota</taxon>
        <taxon>Alphaproteobacteria</taxon>
        <taxon>Rhodobacterales</taxon>
        <taxon>Paracoccaceae</taxon>
        <taxon>Puniceibacterium</taxon>
    </lineage>
</organism>
<reference evidence="2 3" key="1">
    <citation type="submission" date="2013-09" db="EMBL/GenBank/DDBJ databases">
        <title>Genome sequencing of Phaeobacter antarcticus sp. nov. SM1211.</title>
        <authorList>
            <person name="Zhang X.-Y."/>
            <person name="Liu C."/>
            <person name="Chen X.-L."/>
            <person name="Xie B.-B."/>
            <person name="Qin Q.-L."/>
            <person name="Rong J.-C."/>
            <person name="Zhang Y.-Z."/>
        </authorList>
    </citation>
    <scope>NUCLEOTIDE SEQUENCE [LARGE SCALE GENOMIC DNA]</scope>
    <source>
        <strain evidence="2 3">SM1211</strain>
    </source>
</reference>
<dbReference type="AlphaFoldDB" id="A0A2G8R943"/>
<keyword evidence="3" id="KW-1185">Reference proteome</keyword>
<keyword evidence="1" id="KW-0812">Transmembrane</keyword>
<protein>
    <submittedName>
        <fullName evidence="2">Uncharacterized protein</fullName>
    </submittedName>
</protein>